<evidence type="ECO:0000313" key="1">
    <source>
        <dbReference type="EnsemblPlants" id="AVESA.00010b.r2.2DG0400210.1.CDS.1"/>
    </source>
</evidence>
<name>A0ACD5VCK3_AVESA</name>
<dbReference type="Proteomes" id="UP001732700">
    <property type="component" value="Chromosome 2D"/>
</dbReference>
<organism evidence="1 2">
    <name type="scientific">Avena sativa</name>
    <name type="common">Oat</name>
    <dbReference type="NCBI Taxonomy" id="4498"/>
    <lineage>
        <taxon>Eukaryota</taxon>
        <taxon>Viridiplantae</taxon>
        <taxon>Streptophyta</taxon>
        <taxon>Embryophyta</taxon>
        <taxon>Tracheophyta</taxon>
        <taxon>Spermatophyta</taxon>
        <taxon>Magnoliopsida</taxon>
        <taxon>Liliopsida</taxon>
        <taxon>Poales</taxon>
        <taxon>Poaceae</taxon>
        <taxon>BOP clade</taxon>
        <taxon>Pooideae</taxon>
        <taxon>Poodae</taxon>
        <taxon>Poeae</taxon>
        <taxon>Poeae Chloroplast Group 1 (Aveneae type)</taxon>
        <taxon>Aveninae</taxon>
        <taxon>Avena</taxon>
    </lineage>
</organism>
<keyword evidence="2" id="KW-1185">Reference proteome</keyword>
<sequence length="404" mass="45277">MITPMKFSGTTFPYWHYVVPAAVLTTCLVVLAAVSLPGRAPLIVLPAMTSRRDSWGSGISNRSCDIFKGEWVPDQGVPAYTNETCPVIHGHYDCMGYGRPDLGFLRWRWRPDGCELAPFDAARFLGAMSGKSVAFVGDSLARNQMHSLVCLLARAEPPVPWTKGGYVYRYERHGFTVADFWSPFLVRAVETDPDGRNPAWRGAGLWRLHLDEPDPGWAAHVGKFDVVVVSAGSWFYRPSLFYERGRLVGCSGCLAANVTDLTLRYSLRLAFRSALRVAVGASRTVVVRTISPSHYENGTRSEDGDCVRTRPLRRGEWEMDVEQKEMHRIQVEEFAAAEAAARGEGVRMLLMDATEAMAMRPDAHPGMYRLWEKERFRVSRDCLHWCLPGAMDTCNDMLLHLLIG</sequence>
<dbReference type="EnsemblPlants" id="AVESA.00010b.r2.2DG0400210.1">
    <property type="protein sequence ID" value="AVESA.00010b.r2.2DG0400210.1.CDS.1"/>
    <property type="gene ID" value="AVESA.00010b.r2.2DG0400210"/>
</dbReference>
<reference evidence="1" key="2">
    <citation type="submission" date="2025-09" db="UniProtKB">
        <authorList>
            <consortium name="EnsemblPlants"/>
        </authorList>
    </citation>
    <scope>IDENTIFICATION</scope>
</reference>
<proteinExistence type="predicted"/>
<accession>A0ACD5VCK3</accession>
<protein>
    <submittedName>
        <fullName evidence="1">Uncharacterized protein</fullName>
    </submittedName>
</protein>
<evidence type="ECO:0000313" key="2">
    <source>
        <dbReference type="Proteomes" id="UP001732700"/>
    </source>
</evidence>
<reference evidence="1" key="1">
    <citation type="submission" date="2021-05" db="EMBL/GenBank/DDBJ databases">
        <authorList>
            <person name="Scholz U."/>
            <person name="Mascher M."/>
            <person name="Fiebig A."/>
        </authorList>
    </citation>
    <scope>NUCLEOTIDE SEQUENCE [LARGE SCALE GENOMIC DNA]</scope>
</reference>